<protein>
    <recommendedName>
        <fullName evidence="17">Apoptosis-inducing factor 1, mitochondrial</fullName>
    </recommendedName>
</protein>
<dbReference type="InterPro" id="IPR016156">
    <property type="entry name" value="FAD/NAD-linked_Rdtase_dimer_sf"/>
</dbReference>
<dbReference type="Gene3D" id="3.30.390.30">
    <property type="match status" value="1"/>
</dbReference>
<dbReference type="GO" id="GO:0071949">
    <property type="term" value="F:FAD binding"/>
    <property type="evidence" value="ECO:0007669"/>
    <property type="project" value="TreeGrafter"/>
</dbReference>
<dbReference type="PRINTS" id="PR00368">
    <property type="entry name" value="FADPNR"/>
</dbReference>
<keyword evidence="7" id="KW-0809">Transit peptide</keyword>
<dbReference type="SUPFAM" id="SSF51905">
    <property type="entry name" value="FAD/NAD(P)-binding domain"/>
    <property type="match status" value="2"/>
</dbReference>
<dbReference type="AlphaFoldDB" id="A0A423S9X6"/>
<keyword evidence="9" id="KW-0520">NAD</keyword>
<dbReference type="EMBL" id="QCYY01004418">
    <property type="protein sequence ID" value="ROT61031.1"/>
    <property type="molecule type" value="Genomic_DNA"/>
</dbReference>
<dbReference type="PANTHER" id="PTHR43557:SF4">
    <property type="entry name" value="APOPTOSIS-INDUCING FACTOR 1, MITOCHONDRIAL"/>
    <property type="match status" value="1"/>
</dbReference>
<evidence type="ECO:0000256" key="2">
    <source>
        <dbReference type="ARBA" id="ARBA00004173"/>
    </source>
</evidence>
<accession>A0A423S9X6</accession>
<evidence type="ECO:0000256" key="4">
    <source>
        <dbReference type="ARBA" id="ARBA00022630"/>
    </source>
</evidence>
<comment type="caution">
    <text evidence="15">The sequence shown here is derived from an EMBL/GenBank/DDBJ whole genome shotgun (WGS) entry which is preliminary data.</text>
</comment>
<feature type="compositionally biased region" description="Polar residues" evidence="12">
    <location>
        <begin position="630"/>
        <end position="640"/>
    </location>
</feature>
<evidence type="ECO:0000256" key="11">
    <source>
        <dbReference type="ARBA" id="ARBA00047786"/>
    </source>
</evidence>
<feature type="compositionally biased region" description="Low complexity" evidence="12">
    <location>
        <begin position="125"/>
        <end position="158"/>
    </location>
</feature>
<dbReference type="GO" id="GO:0005739">
    <property type="term" value="C:mitochondrion"/>
    <property type="evidence" value="ECO:0007669"/>
    <property type="project" value="UniProtKB-SubCell"/>
</dbReference>
<dbReference type="InterPro" id="IPR023753">
    <property type="entry name" value="FAD/NAD-binding_dom"/>
</dbReference>
<proteinExistence type="inferred from homology"/>
<keyword evidence="16" id="KW-1185">Reference proteome</keyword>
<evidence type="ECO:0000313" key="16">
    <source>
        <dbReference type="Proteomes" id="UP000283509"/>
    </source>
</evidence>
<feature type="region of interest" description="Disordered" evidence="12">
    <location>
        <begin position="25"/>
        <end position="207"/>
    </location>
</feature>
<dbReference type="PRINTS" id="PR00411">
    <property type="entry name" value="PNDRDTASEI"/>
</dbReference>
<keyword evidence="5" id="KW-0053">Apoptosis</keyword>
<dbReference type="Pfam" id="PF14721">
    <property type="entry name" value="AIF_C"/>
    <property type="match status" value="1"/>
</dbReference>
<evidence type="ECO:0000256" key="10">
    <source>
        <dbReference type="ARBA" id="ARBA00023128"/>
    </source>
</evidence>
<keyword evidence="10" id="KW-0496">Mitochondrion</keyword>
<reference evidence="15 16" key="1">
    <citation type="submission" date="2018-04" db="EMBL/GenBank/DDBJ databases">
        <authorList>
            <person name="Zhang X."/>
            <person name="Yuan J."/>
            <person name="Li F."/>
            <person name="Xiang J."/>
        </authorList>
    </citation>
    <scope>NUCLEOTIDE SEQUENCE [LARGE SCALE GENOMIC DNA]</scope>
    <source>
        <tissue evidence="15">Muscle</tissue>
    </source>
</reference>
<feature type="domain" description="FAD/NAD(P)-binding" evidence="13">
    <location>
        <begin position="230"/>
        <end position="558"/>
    </location>
</feature>
<reference evidence="15 16" key="2">
    <citation type="submission" date="2019-01" db="EMBL/GenBank/DDBJ databases">
        <title>The decoding of complex shrimp genome reveals the adaptation for benthos swimmer, frequently molting mechanism and breeding impact on genome.</title>
        <authorList>
            <person name="Sun Y."/>
            <person name="Gao Y."/>
            <person name="Yu Y."/>
        </authorList>
    </citation>
    <scope>NUCLEOTIDE SEQUENCE [LARGE SCALE GENOMIC DNA]</scope>
    <source>
        <tissue evidence="15">Muscle</tissue>
    </source>
</reference>
<feature type="region of interest" description="Disordered" evidence="12">
    <location>
        <begin position="616"/>
        <end position="647"/>
    </location>
</feature>
<dbReference type="GO" id="GO:0006915">
    <property type="term" value="P:apoptotic process"/>
    <property type="evidence" value="ECO:0007669"/>
    <property type="project" value="UniProtKB-KW"/>
</dbReference>
<dbReference type="SUPFAM" id="SSF55424">
    <property type="entry name" value="FAD/NAD-linked reductases, dimerisation (C-terminal) domain"/>
    <property type="match status" value="1"/>
</dbReference>
<dbReference type="Proteomes" id="UP000283509">
    <property type="component" value="Unassembled WGS sequence"/>
</dbReference>
<keyword evidence="6" id="KW-0274">FAD</keyword>
<evidence type="ECO:0000256" key="5">
    <source>
        <dbReference type="ARBA" id="ARBA00022703"/>
    </source>
</evidence>
<dbReference type="Pfam" id="PF07992">
    <property type="entry name" value="Pyr_redox_2"/>
    <property type="match status" value="1"/>
</dbReference>
<dbReference type="InterPro" id="IPR029324">
    <property type="entry name" value="AIF_C"/>
</dbReference>
<evidence type="ECO:0000259" key="13">
    <source>
        <dbReference type="Pfam" id="PF07992"/>
    </source>
</evidence>
<feature type="compositionally biased region" description="Low complexity" evidence="12">
    <location>
        <begin position="25"/>
        <end position="118"/>
    </location>
</feature>
<dbReference type="GO" id="GO:0046983">
    <property type="term" value="F:protein dimerization activity"/>
    <property type="evidence" value="ECO:0007669"/>
    <property type="project" value="InterPro"/>
</dbReference>
<sequence>MCQTPLPAPSHSWVRLHLGRITESEPAVEAAPAAESEPPVEVAPAAETEPAVEAAPAAETEPAVEAAPAAETEPAVEAAPAAETEPAVEAAPAAETEPAVEAAPAAETEPAVEAAPAAETEHAVEAPPVVESEPSVTESEPVAEPAPIIEAEPAVEISDQGKADVAEPVATEAEPSTEVATSVEPTAESEPVKEAAVTEASPNLEKANDNIVTPVKPEAAAPSVPEHVPYLIIGAGTASVAAFRAIKAKDAKAKVLVISGEGEAPYMRPPLSKELWYSEEPETATKLRFKQWNGKERSIFFEHDEYYTPIETLATRENGGIAVLKGHMAVKLDVHKKRVYLDDGTEITYDKCLIATGGKPKSLPILDRAGEDIQKRVTLFRGIKDFQTLHSIAQEGKHITIIGGGFLGSELACALGHKAKTSKGKVTQVYPESGNMGKVLPEYLSKWTTEKVKSEGADIIPNSYVKSVSTNDDGKVVLTLNTGVEHVTDHIVVAVGLEPNVELSKTSGLEVDDVHGGFRVNAELEARTDLWVAGDAACFYDIKLGRRRVEHHDHAIVSGRLAGENMTGVGKPYWHQSMFWSDLGPDVGYEAIGIVDSSLPTVGVFAKATEKDTPKAVVEATGEGMRSETESAAESGTIAHSSEPHAPVSGEDYGKGVVFYLRDNIVVGIVLWNVFNRMPIARKIIKDGKSYDDLSEVAKLFSLHSE</sequence>
<gene>
    <name evidence="15" type="ORF">C7M84_021250</name>
</gene>
<comment type="cofactor">
    <cofactor evidence="1">
        <name>FAD</name>
        <dbReference type="ChEBI" id="CHEBI:57692"/>
    </cofactor>
</comment>
<evidence type="ECO:0000256" key="3">
    <source>
        <dbReference type="ARBA" id="ARBA00006442"/>
    </source>
</evidence>
<name>A0A423S9X6_PENVA</name>
<organism evidence="15 16">
    <name type="scientific">Penaeus vannamei</name>
    <name type="common">Whiteleg shrimp</name>
    <name type="synonym">Litopenaeus vannamei</name>
    <dbReference type="NCBI Taxonomy" id="6689"/>
    <lineage>
        <taxon>Eukaryota</taxon>
        <taxon>Metazoa</taxon>
        <taxon>Ecdysozoa</taxon>
        <taxon>Arthropoda</taxon>
        <taxon>Crustacea</taxon>
        <taxon>Multicrustacea</taxon>
        <taxon>Malacostraca</taxon>
        <taxon>Eumalacostraca</taxon>
        <taxon>Eucarida</taxon>
        <taxon>Decapoda</taxon>
        <taxon>Dendrobranchiata</taxon>
        <taxon>Penaeoidea</taxon>
        <taxon>Penaeidae</taxon>
        <taxon>Penaeus</taxon>
    </lineage>
</organism>
<keyword evidence="4" id="KW-0285">Flavoprotein</keyword>
<keyword evidence="8" id="KW-0560">Oxidoreductase</keyword>
<dbReference type="InterPro" id="IPR036188">
    <property type="entry name" value="FAD/NAD-bd_sf"/>
</dbReference>
<dbReference type="InterPro" id="IPR050446">
    <property type="entry name" value="FAD-oxidoreductase/Apoptosis"/>
</dbReference>
<dbReference type="STRING" id="6689.A0A423S9X6"/>
<evidence type="ECO:0000313" key="15">
    <source>
        <dbReference type="EMBL" id="ROT61031.1"/>
    </source>
</evidence>
<comment type="catalytic activity">
    <reaction evidence="11">
        <text>A + NADH + H(+) = AH2 + NAD(+)</text>
        <dbReference type="Rhea" id="RHEA:11356"/>
        <dbReference type="ChEBI" id="CHEBI:13193"/>
        <dbReference type="ChEBI" id="CHEBI:15378"/>
        <dbReference type="ChEBI" id="CHEBI:17499"/>
        <dbReference type="ChEBI" id="CHEBI:57540"/>
        <dbReference type="ChEBI" id="CHEBI:57945"/>
    </reaction>
</comment>
<dbReference type="SMART" id="SM01353">
    <property type="entry name" value="AIF_C"/>
    <property type="match status" value="1"/>
</dbReference>
<evidence type="ECO:0000256" key="7">
    <source>
        <dbReference type="ARBA" id="ARBA00022946"/>
    </source>
</evidence>
<evidence type="ECO:0000259" key="14">
    <source>
        <dbReference type="Pfam" id="PF14721"/>
    </source>
</evidence>
<dbReference type="GO" id="GO:0016174">
    <property type="term" value="F:NAD(P)H oxidase H2O2-forming activity"/>
    <property type="evidence" value="ECO:0007669"/>
    <property type="project" value="TreeGrafter"/>
</dbReference>
<evidence type="ECO:0000256" key="8">
    <source>
        <dbReference type="ARBA" id="ARBA00023002"/>
    </source>
</evidence>
<dbReference type="GO" id="GO:0033108">
    <property type="term" value="P:mitochondrial respiratory chain complex assembly"/>
    <property type="evidence" value="ECO:0007669"/>
    <property type="project" value="TreeGrafter"/>
</dbReference>
<dbReference type="Gene3D" id="3.50.50.60">
    <property type="entry name" value="FAD/NAD(P)-binding domain"/>
    <property type="match status" value="2"/>
</dbReference>
<evidence type="ECO:0000256" key="9">
    <source>
        <dbReference type="ARBA" id="ARBA00023027"/>
    </source>
</evidence>
<dbReference type="PANTHER" id="PTHR43557">
    <property type="entry name" value="APOPTOSIS-INDUCING FACTOR 1"/>
    <property type="match status" value="1"/>
</dbReference>
<dbReference type="OrthoDB" id="6029at2759"/>
<evidence type="ECO:0000256" key="1">
    <source>
        <dbReference type="ARBA" id="ARBA00001974"/>
    </source>
</evidence>
<feature type="domain" description="Mitochondrial apoptosis-inducing factor C-terminal" evidence="14">
    <location>
        <begin position="562"/>
        <end position="687"/>
    </location>
</feature>
<comment type="similarity">
    <text evidence="3">Belongs to the FAD-dependent oxidoreductase family.</text>
</comment>
<evidence type="ECO:0008006" key="17">
    <source>
        <dbReference type="Google" id="ProtNLM"/>
    </source>
</evidence>
<evidence type="ECO:0000256" key="6">
    <source>
        <dbReference type="ARBA" id="ARBA00022827"/>
    </source>
</evidence>
<comment type="subcellular location">
    <subcellularLocation>
        <location evidence="2">Mitochondrion</location>
    </subcellularLocation>
</comment>
<evidence type="ECO:0000256" key="12">
    <source>
        <dbReference type="SAM" id="MobiDB-lite"/>
    </source>
</evidence>